<proteinExistence type="predicted"/>
<keyword evidence="3" id="KW-1185">Reference proteome</keyword>
<reference evidence="3" key="1">
    <citation type="submission" date="2016-10" db="EMBL/GenBank/DDBJ databases">
        <authorList>
            <person name="Varghese N."/>
            <person name="Submissions S."/>
        </authorList>
    </citation>
    <scope>NUCLEOTIDE SEQUENCE [LARGE SCALE GENOMIC DNA]</scope>
    <source>
        <strain evidence="3">ATCC 700689</strain>
    </source>
</reference>
<dbReference type="RefSeq" id="WP_074755888.1">
    <property type="nucleotide sequence ID" value="NZ_FNCO01000013.1"/>
</dbReference>
<dbReference type="Gene3D" id="1.10.3680.10">
    <property type="entry name" value="TerB-like"/>
    <property type="match status" value="1"/>
</dbReference>
<organism evidence="2 3">
    <name type="scientific">Pseudomonas abietaniphila</name>
    <dbReference type="NCBI Taxonomy" id="89065"/>
    <lineage>
        <taxon>Bacteria</taxon>
        <taxon>Pseudomonadati</taxon>
        <taxon>Pseudomonadota</taxon>
        <taxon>Gammaproteobacteria</taxon>
        <taxon>Pseudomonadales</taxon>
        <taxon>Pseudomonadaceae</taxon>
        <taxon>Pseudomonas</taxon>
    </lineage>
</organism>
<dbReference type="InterPro" id="IPR007791">
    <property type="entry name" value="DjlA_N"/>
</dbReference>
<dbReference type="Pfam" id="PF05099">
    <property type="entry name" value="TerB"/>
    <property type="match status" value="1"/>
</dbReference>
<feature type="domain" description="Co-chaperone DjlA N-terminal" evidence="1">
    <location>
        <begin position="33"/>
        <end position="143"/>
    </location>
</feature>
<accession>A0A1G8KC88</accession>
<dbReference type="Proteomes" id="UP000182894">
    <property type="component" value="Unassembled WGS sequence"/>
</dbReference>
<dbReference type="OrthoDB" id="6629454at2"/>
<dbReference type="CDD" id="cd07176">
    <property type="entry name" value="terB"/>
    <property type="match status" value="1"/>
</dbReference>
<dbReference type="InterPro" id="IPR029024">
    <property type="entry name" value="TerB-like"/>
</dbReference>
<sequence length="145" mass="16098">MFRKLFGKKGREARAAMGVIQNRDLMQAIVYGAFYVAAADGEISEDELKKAEKLIANTPQLKGFGPELSNTMDRAEKDFHDGGHRILRMNAEKELKDLAHSPEEAQIVINVMLTIAEASGDIDDKEMTVLEKAAKLMGLSLKDYL</sequence>
<evidence type="ECO:0000313" key="3">
    <source>
        <dbReference type="Proteomes" id="UP000182894"/>
    </source>
</evidence>
<protein>
    <submittedName>
        <fullName evidence="2">Tellurite resistance protein TerB</fullName>
    </submittedName>
</protein>
<dbReference type="SUPFAM" id="SSF158682">
    <property type="entry name" value="TerB-like"/>
    <property type="match status" value="1"/>
</dbReference>
<evidence type="ECO:0000259" key="1">
    <source>
        <dbReference type="Pfam" id="PF05099"/>
    </source>
</evidence>
<dbReference type="STRING" id="89065.SAMN05216605_11347"/>
<gene>
    <name evidence="2" type="ORF">SAMN05216605_11347</name>
</gene>
<dbReference type="AlphaFoldDB" id="A0A1G8KC88"/>
<name>A0A1G8KC88_9PSED</name>
<dbReference type="EMBL" id="FNCO01000013">
    <property type="protein sequence ID" value="SDI41028.1"/>
    <property type="molecule type" value="Genomic_DNA"/>
</dbReference>
<evidence type="ECO:0000313" key="2">
    <source>
        <dbReference type="EMBL" id="SDI41028.1"/>
    </source>
</evidence>